<name>A0ABU2SH45_9ACTN</name>
<evidence type="ECO:0000313" key="2">
    <source>
        <dbReference type="Proteomes" id="UP001183615"/>
    </source>
</evidence>
<accession>A0ABU2SH45</accession>
<dbReference type="Proteomes" id="UP001183615">
    <property type="component" value="Unassembled WGS sequence"/>
</dbReference>
<dbReference type="RefSeq" id="WP_311621215.1">
    <property type="nucleotide sequence ID" value="NZ_JAVREV010000025.1"/>
</dbReference>
<gene>
    <name evidence="1" type="ORF">RM779_31525</name>
</gene>
<comment type="caution">
    <text evidence="1">The sequence shown here is derived from an EMBL/GenBank/DDBJ whole genome shotgun (WGS) entry which is preliminary data.</text>
</comment>
<reference evidence="2" key="1">
    <citation type="submission" date="2023-07" db="EMBL/GenBank/DDBJ databases">
        <title>30 novel species of actinomycetes from the DSMZ collection.</title>
        <authorList>
            <person name="Nouioui I."/>
        </authorList>
    </citation>
    <scope>NUCLEOTIDE SEQUENCE [LARGE SCALE GENOMIC DNA]</scope>
    <source>
        <strain evidence="2">DSM 41886</strain>
    </source>
</reference>
<protein>
    <submittedName>
        <fullName evidence="1">XRE family transcriptional regulator</fullName>
    </submittedName>
</protein>
<proteinExistence type="predicted"/>
<organism evidence="1 2">
    <name type="scientific">Streptomyces johnsoniae</name>
    <dbReference type="NCBI Taxonomy" id="3075532"/>
    <lineage>
        <taxon>Bacteria</taxon>
        <taxon>Bacillati</taxon>
        <taxon>Actinomycetota</taxon>
        <taxon>Actinomycetes</taxon>
        <taxon>Kitasatosporales</taxon>
        <taxon>Streptomycetaceae</taxon>
        <taxon>Streptomyces</taxon>
    </lineage>
</organism>
<evidence type="ECO:0000313" key="1">
    <source>
        <dbReference type="EMBL" id="MDT0447090.1"/>
    </source>
</evidence>
<dbReference type="EMBL" id="JAVREV010000025">
    <property type="protein sequence ID" value="MDT0447090.1"/>
    <property type="molecule type" value="Genomic_DNA"/>
</dbReference>
<keyword evidence="2" id="KW-1185">Reference proteome</keyword>
<sequence length="306" mass="32233">MDEPAFPFPPPSGGLAPAIRGVSRRLIRLDNVPGAPSVAGPAARAFRQVHALCAAGRAPLPPRYAREVRAAAAELAGVAGWALFDAERHAAAVPFNRAALALARRAGDRDTELLTLQNAALRSEWLGGHRSALALARAVLVAAGPLPPRAEAVFLVRAAQGAAATGPRWEAERAFARARALLAWGGGRRPEPPWAWWLTEQEIDGQQGGAYQAAGEWRLAIPLLRRAAGGGHAGYRGIFAVRLLDCLLSAGAWREAEEVAAELIPAVARGASSARTRRLLAAALGRGDRLPGMPPGLRDLLRRPAG</sequence>